<dbReference type="CDD" id="cd18186">
    <property type="entry name" value="BTB_POZ_ZBTB_KLHL-like"/>
    <property type="match status" value="1"/>
</dbReference>
<gene>
    <name evidence="3" type="ORF">K402DRAFT_419384</name>
</gene>
<feature type="compositionally biased region" description="Basic residues" evidence="1">
    <location>
        <begin position="18"/>
        <end position="29"/>
    </location>
</feature>
<dbReference type="PROSITE" id="PS50097">
    <property type="entry name" value="BTB"/>
    <property type="match status" value="1"/>
</dbReference>
<evidence type="ECO:0000259" key="2">
    <source>
        <dbReference type="PROSITE" id="PS50097"/>
    </source>
</evidence>
<feature type="region of interest" description="Disordered" evidence="1">
    <location>
        <begin position="1"/>
        <end position="61"/>
    </location>
</feature>
<dbReference type="PANTHER" id="PTHR47843">
    <property type="entry name" value="BTB DOMAIN-CONTAINING PROTEIN-RELATED"/>
    <property type="match status" value="1"/>
</dbReference>
<feature type="compositionally biased region" description="Polar residues" evidence="1">
    <location>
        <begin position="1"/>
        <end position="17"/>
    </location>
</feature>
<dbReference type="Pfam" id="PF00651">
    <property type="entry name" value="BTB"/>
    <property type="match status" value="1"/>
</dbReference>
<reference evidence="3" key="1">
    <citation type="journal article" date="2020" name="Stud. Mycol.">
        <title>101 Dothideomycetes genomes: a test case for predicting lifestyles and emergence of pathogens.</title>
        <authorList>
            <person name="Haridas S."/>
            <person name="Albert R."/>
            <person name="Binder M."/>
            <person name="Bloem J."/>
            <person name="Labutti K."/>
            <person name="Salamov A."/>
            <person name="Andreopoulos B."/>
            <person name="Baker S."/>
            <person name="Barry K."/>
            <person name="Bills G."/>
            <person name="Bluhm B."/>
            <person name="Cannon C."/>
            <person name="Castanera R."/>
            <person name="Culley D."/>
            <person name="Daum C."/>
            <person name="Ezra D."/>
            <person name="Gonzalez J."/>
            <person name="Henrissat B."/>
            <person name="Kuo A."/>
            <person name="Liang C."/>
            <person name="Lipzen A."/>
            <person name="Lutzoni F."/>
            <person name="Magnuson J."/>
            <person name="Mondo S."/>
            <person name="Nolan M."/>
            <person name="Ohm R."/>
            <person name="Pangilinan J."/>
            <person name="Park H.-J."/>
            <person name="Ramirez L."/>
            <person name="Alfaro M."/>
            <person name="Sun H."/>
            <person name="Tritt A."/>
            <person name="Yoshinaga Y."/>
            <person name="Zwiers L.-H."/>
            <person name="Turgeon B."/>
            <person name="Goodwin S."/>
            <person name="Spatafora J."/>
            <person name="Crous P."/>
            <person name="Grigoriev I."/>
        </authorList>
    </citation>
    <scope>NUCLEOTIDE SEQUENCE</scope>
    <source>
        <strain evidence="3">CBS 113979</strain>
    </source>
</reference>
<name>A0A6G1H649_9PEZI</name>
<evidence type="ECO:0000256" key="1">
    <source>
        <dbReference type="SAM" id="MobiDB-lite"/>
    </source>
</evidence>
<dbReference type="Proteomes" id="UP000800041">
    <property type="component" value="Unassembled WGS sequence"/>
</dbReference>
<evidence type="ECO:0000313" key="3">
    <source>
        <dbReference type="EMBL" id="KAF1988544.1"/>
    </source>
</evidence>
<feature type="compositionally biased region" description="Basic and acidic residues" evidence="1">
    <location>
        <begin position="30"/>
        <end position="44"/>
    </location>
</feature>
<dbReference type="AlphaFoldDB" id="A0A6G1H649"/>
<evidence type="ECO:0000313" key="4">
    <source>
        <dbReference type="Proteomes" id="UP000800041"/>
    </source>
</evidence>
<protein>
    <recommendedName>
        <fullName evidence="2">BTB domain-containing protein</fullName>
    </recommendedName>
</protein>
<dbReference type="InterPro" id="IPR000210">
    <property type="entry name" value="BTB/POZ_dom"/>
</dbReference>
<dbReference type="Gene3D" id="3.30.710.10">
    <property type="entry name" value="Potassium Channel Kv1.1, Chain A"/>
    <property type="match status" value="1"/>
</dbReference>
<feature type="compositionally biased region" description="Polar residues" evidence="1">
    <location>
        <begin position="48"/>
        <end position="61"/>
    </location>
</feature>
<keyword evidence="4" id="KW-1185">Reference proteome</keyword>
<feature type="domain" description="BTB" evidence="2">
    <location>
        <begin position="65"/>
        <end position="128"/>
    </location>
</feature>
<organism evidence="3 4">
    <name type="scientific">Aulographum hederae CBS 113979</name>
    <dbReference type="NCBI Taxonomy" id="1176131"/>
    <lineage>
        <taxon>Eukaryota</taxon>
        <taxon>Fungi</taxon>
        <taxon>Dikarya</taxon>
        <taxon>Ascomycota</taxon>
        <taxon>Pezizomycotina</taxon>
        <taxon>Dothideomycetes</taxon>
        <taxon>Pleosporomycetidae</taxon>
        <taxon>Aulographales</taxon>
        <taxon>Aulographaceae</taxon>
    </lineage>
</organism>
<sequence length="282" mass="31473">MFGTSSKTTRQKNTSFSSKHRAGKSTKQRSFRDHPSARRLEEALPRTPTKQTDASPQTSPTLTSAIVTLSIGPSQRLFAAHEDVLNHSPYFTAMLSSPFLNSPTKRIDLPTEEPEVFSSILEYLYKGDYYPRLEYDKRRNSWALEDTAPGNSPLLNKTGNGNIESTVYLENAGVSVLKDTAIYCAALRFALPELQRLALRKQGLQSGIMCGTILTSCRYAYANTPDEDGRLRAHYLALIVRSRSTFKRSGTMQAEMEQGGKWAFDLFVAMVNHMDDIASARS</sequence>
<dbReference type="InterPro" id="IPR011333">
    <property type="entry name" value="SKP1/BTB/POZ_sf"/>
</dbReference>
<dbReference type="EMBL" id="ML977148">
    <property type="protein sequence ID" value="KAF1988544.1"/>
    <property type="molecule type" value="Genomic_DNA"/>
</dbReference>
<dbReference type="SUPFAM" id="SSF54695">
    <property type="entry name" value="POZ domain"/>
    <property type="match status" value="1"/>
</dbReference>
<dbReference type="PANTHER" id="PTHR47843:SF7">
    <property type="entry name" value="BTB DOMAIN-CONTAINING PROTEIN"/>
    <property type="match status" value="1"/>
</dbReference>
<accession>A0A6G1H649</accession>
<dbReference type="OrthoDB" id="45365at2759"/>
<proteinExistence type="predicted"/>